<name>H6NAY4_9BACL</name>
<dbReference type="AlphaFoldDB" id="H6NAY4"/>
<feature type="compositionally biased region" description="Low complexity" evidence="1">
    <location>
        <begin position="206"/>
        <end position="217"/>
    </location>
</feature>
<proteinExistence type="predicted"/>
<dbReference type="STRING" id="1116391.PM3016_4478"/>
<dbReference type="HOGENOM" id="CLU_756142_0_0_9"/>
<protein>
    <recommendedName>
        <fullName evidence="4">Butirosin biosynthesis protein H N-terminal domain-containing protein</fullName>
    </recommendedName>
</protein>
<evidence type="ECO:0000313" key="3">
    <source>
        <dbReference type="Proteomes" id="UP000007523"/>
    </source>
</evidence>
<reference evidence="2 3" key="1">
    <citation type="journal article" date="2012" name="J. Bacteriol.">
        <title>Complete Genome Sequence of Paenibacillus mucilaginosus 3016, a Bacterium Functional as Microbial Fertilizer.</title>
        <authorList>
            <person name="Ma M."/>
            <person name="Wang Z."/>
            <person name="Li L."/>
            <person name="Jiang X."/>
            <person name="Guan D."/>
            <person name="Cao F."/>
            <person name="Chen H."/>
            <person name="Wang X."/>
            <person name="Shen D."/>
            <person name="Du B."/>
            <person name="Li J."/>
        </authorList>
    </citation>
    <scope>NUCLEOTIDE SEQUENCE [LARGE SCALE GENOMIC DNA]</scope>
    <source>
        <strain evidence="2 3">3016</strain>
    </source>
</reference>
<evidence type="ECO:0000313" key="2">
    <source>
        <dbReference type="EMBL" id="AFC31239.1"/>
    </source>
</evidence>
<keyword evidence="3" id="KW-1185">Reference proteome</keyword>
<evidence type="ECO:0008006" key="4">
    <source>
        <dbReference type="Google" id="ProtNLM"/>
    </source>
</evidence>
<dbReference type="EMBL" id="CP003235">
    <property type="protein sequence ID" value="AFC31239.1"/>
    <property type="molecule type" value="Genomic_DNA"/>
</dbReference>
<gene>
    <name evidence="2" type="ORF">PM3016_4478</name>
</gene>
<feature type="region of interest" description="Disordered" evidence="1">
    <location>
        <begin position="181"/>
        <end position="224"/>
    </location>
</feature>
<organism evidence="2 3">
    <name type="scientific">Paenibacillus mucilaginosus 3016</name>
    <dbReference type="NCBI Taxonomy" id="1116391"/>
    <lineage>
        <taxon>Bacteria</taxon>
        <taxon>Bacillati</taxon>
        <taxon>Bacillota</taxon>
        <taxon>Bacilli</taxon>
        <taxon>Bacillales</taxon>
        <taxon>Paenibacillaceae</taxon>
        <taxon>Paenibacillus</taxon>
    </lineage>
</organism>
<dbReference type="KEGG" id="pmq:PM3016_4478"/>
<accession>H6NAY4</accession>
<evidence type="ECO:0000256" key="1">
    <source>
        <dbReference type="SAM" id="MobiDB-lite"/>
    </source>
</evidence>
<sequence>MKTLTAPMPELQPGKHCLFASVRTICEALGQTVTETELYFRCGGMLVEHSSAQPYRIGRPGEAMMEELAKHGDGPLTYTFEPEELQEARLLPAVEEALVRGEPVLLFVHSGCLDCCHEVYRDHPSRPHVICLYGLDRAADTAYIGDSFLLDMSGQALTYQGPVPLRRLLGGIYGAGFAGRPPSAGRSETVLPRAGRETAAGEDSARSAAGALATAGRRPSDREGSLRLAASRIREYLEAPVPIPASAPDEALRYSGEAAYLRFFEVLREAAELPDAEFAQTCREVYYSLRIGGVMHMLLYLKGLVCEHPEAFAETGKEWIRDLEEEELNWRKYLLQLYKIGLKLQKEQWKPLLERGGERMLRLSGMLRTLAAELDTASHRAAKNRQD</sequence>
<dbReference type="RefSeq" id="WP_014370988.1">
    <property type="nucleotide sequence ID" value="NC_016935.1"/>
</dbReference>
<dbReference type="Proteomes" id="UP000007523">
    <property type="component" value="Chromosome"/>
</dbReference>